<dbReference type="Proteomes" id="UP000675781">
    <property type="component" value="Unassembled WGS sequence"/>
</dbReference>
<feature type="transmembrane region" description="Helical" evidence="9">
    <location>
        <begin position="249"/>
        <end position="272"/>
    </location>
</feature>
<evidence type="ECO:0000256" key="8">
    <source>
        <dbReference type="SAM" id="MobiDB-lite"/>
    </source>
</evidence>
<feature type="transmembrane region" description="Helical" evidence="9">
    <location>
        <begin position="317"/>
        <end position="343"/>
    </location>
</feature>
<feature type="transmembrane region" description="Helical" evidence="9">
    <location>
        <begin position="279"/>
        <end position="297"/>
    </location>
</feature>
<keyword evidence="6 9" id="KW-1133">Transmembrane helix</keyword>
<reference evidence="10" key="1">
    <citation type="submission" date="2021-04" db="EMBL/GenBank/DDBJ databases">
        <title>Genome based classification of Actinospica acidithermotolerans sp. nov., an actinobacterium isolated from an Indonesian hot spring.</title>
        <authorList>
            <person name="Kusuma A.B."/>
            <person name="Putra K.E."/>
            <person name="Nafisah S."/>
            <person name="Loh J."/>
            <person name="Nouioui I."/>
            <person name="Goodfellow M."/>
        </authorList>
    </citation>
    <scope>NUCLEOTIDE SEQUENCE</scope>
    <source>
        <strain evidence="10">CSCA 57</strain>
    </source>
</reference>
<keyword evidence="7 9" id="KW-0472">Membrane</keyword>
<feature type="transmembrane region" description="Helical" evidence="9">
    <location>
        <begin position="44"/>
        <end position="62"/>
    </location>
</feature>
<comment type="subcellular location">
    <subcellularLocation>
        <location evidence="1">Cell membrane</location>
        <topology evidence="1">Multi-pass membrane protein</topology>
    </subcellularLocation>
</comment>
<evidence type="ECO:0000256" key="5">
    <source>
        <dbReference type="ARBA" id="ARBA00022692"/>
    </source>
</evidence>
<evidence type="ECO:0000256" key="9">
    <source>
        <dbReference type="SAM" id="Phobius"/>
    </source>
</evidence>
<evidence type="ECO:0000256" key="1">
    <source>
        <dbReference type="ARBA" id="ARBA00004651"/>
    </source>
</evidence>
<evidence type="ECO:0000256" key="7">
    <source>
        <dbReference type="ARBA" id="ARBA00023136"/>
    </source>
</evidence>
<proteinExistence type="inferred from homology"/>
<dbReference type="Pfam" id="PF01594">
    <property type="entry name" value="AI-2E_transport"/>
    <property type="match status" value="1"/>
</dbReference>
<keyword evidence="11" id="KW-1185">Reference proteome</keyword>
<sequence>MERQGRDRAVGPRLRQASDYAWRLLLLGTAAYVVFLVLMRFELVFIALFIALIITSLLRPPVNLLSRFLPRTLSVLLAVLGGIALIAGVFTWAGTSVAGESNTLGSDFSGGVDRIEKWLEGRPFHVDPHTLDNLQGKLTSYVEAHRTTLINQALNGAGRIVDVLTVLALAVFCSIFFTNSGDRMWQWFQVQLPSGVRPTWVRCGQTAWHTFAGYTRGIILVAAANAIMVGISLRLLGVPLVLPLTILEFTASFIPLAGSPIAMAVATVVALASKGVTTAVIVLVLIVVFGQIEGHVLQPFVMGWAVRLHPVAVAVSVIAGTISAGLLGAVVAVPLVSIGWAVVRELRLPPPDIVSKPEPAAQLAEAAAQLAGAAAQLAGGTEAETEPGTEAAPVPAQAADADLPQIATELE</sequence>
<keyword evidence="4" id="KW-1003">Cell membrane</keyword>
<comment type="caution">
    <text evidence="10">The sequence shown here is derived from an EMBL/GenBank/DDBJ whole genome shotgun (WGS) entry which is preliminary data.</text>
</comment>
<accession>A0A941EYU9</accession>
<evidence type="ECO:0000313" key="10">
    <source>
        <dbReference type="EMBL" id="MBR7836554.1"/>
    </source>
</evidence>
<evidence type="ECO:0000256" key="3">
    <source>
        <dbReference type="ARBA" id="ARBA00022448"/>
    </source>
</evidence>
<dbReference type="GO" id="GO:0005886">
    <property type="term" value="C:plasma membrane"/>
    <property type="evidence" value="ECO:0007669"/>
    <property type="project" value="UniProtKB-SubCell"/>
</dbReference>
<keyword evidence="3" id="KW-0813">Transport</keyword>
<evidence type="ECO:0000313" key="11">
    <source>
        <dbReference type="Proteomes" id="UP000675781"/>
    </source>
</evidence>
<feature type="transmembrane region" description="Helical" evidence="9">
    <location>
        <begin position="156"/>
        <end position="177"/>
    </location>
</feature>
<feature type="transmembrane region" description="Helical" evidence="9">
    <location>
        <begin position="74"/>
        <end position="94"/>
    </location>
</feature>
<evidence type="ECO:0000256" key="4">
    <source>
        <dbReference type="ARBA" id="ARBA00022475"/>
    </source>
</evidence>
<dbReference type="RefSeq" id="WP_212531030.1">
    <property type="nucleotide sequence ID" value="NZ_JAGSOG010000148.1"/>
</dbReference>
<dbReference type="AlphaFoldDB" id="A0A941EYU9"/>
<dbReference type="PANTHER" id="PTHR21716">
    <property type="entry name" value="TRANSMEMBRANE PROTEIN"/>
    <property type="match status" value="1"/>
</dbReference>
<comment type="similarity">
    <text evidence="2">Belongs to the autoinducer-2 exporter (AI-2E) (TC 2.A.86) family.</text>
</comment>
<protein>
    <submittedName>
        <fullName evidence="10">AI-2E family transporter</fullName>
    </submittedName>
</protein>
<dbReference type="EMBL" id="JAGSOG010000148">
    <property type="protein sequence ID" value="MBR7836554.1"/>
    <property type="molecule type" value="Genomic_DNA"/>
</dbReference>
<feature type="transmembrane region" description="Helical" evidence="9">
    <location>
        <begin position="218"/>
        <end position="237"/>
    </location>
</feature>
<dbReference type="InterPro" id="IPR002549">
    <property type="entry name" value="AI-2E-like"/>
</dbReference>
<gene>
    <name evidence="10" type="ORF">KDL01_24965</name>
</gene>
<evidence type="ECO:0000256" key="2">
    <source>
        <dbReference type="ARBA" id="ARBA00009773"/>
    </source>
</evidence>
<keyword evidence="5 9" id="KW-0812">Transmembrane</keyword>
<dbReference type="PANTHER" id="PTHR21716:SF53">
    <property type="entry name" value="PERMEASE PERM-RELATED"/>
    <property type="match status" value="1"/>
</dbReference>
<evidence type="ECO:0000256" key="6">
    <source>
        <dbReference type="ARBA" id="ARBA00022989"/>
    </source>
</evidence>
<feature type="region of interest" description="Disordered" evidence="8">
    <location>
        <begin position="377"/>
        <end position="411"/>
    </location>
</feature>
<dbReference type="GO" id="GO:0055085">
    <property type="term" value="P:transmembrane transport"/>
    <property type="evidence" value="ECO:0007669"/>
    <property type="project" value="TreeGrafter"/>
</dbReference>
<feature type="transmembrane region" description="Helical" evidence="9">
    <location>
        <begin position="20"/>
        <end position="38"/>
    </location>
</feature>
<name>A0A941EYU9_9ACTN</name>
<organism evidence="10 11">
    <name type="scientific">Actinospica durhamensis</name>
    <dbReference type="NCBI Taxonomy" id="1508375"/>
    <lineage>
        <taxon>Bacteria</taxon>
        <taxon>Bacillati</taxon>
        <taxon>Actinomycetota</taxon>
        <taxon>Actinomycetes</taxon>
        <taxon>Catenulisporales</taxon>
        <taxon>Actinospicaceae</taxon>
        <taxon>Actinospica</taxon>
    </lineage>
</organism>